<name>A0AAP9MV98_PSEPU</name>
<evidence type="ECO:0000259" key="2">
    <source>
        <dbReference type="Pfam" id="PF13280"/>
    </source>
</evidence>
<accession>A0AAP9MV98</accession>
<sequence length="166" mass="18702">MDTLVGILVFAAITAIFVKMVRRANARGRDLQELIDVKPERYVRPEPLSKEQRKALNFGKNQPREHKVKSSSGVPDTKPSKAAAKPTRAISKGWSVGQVEFMYEDAEGDITFRTVTVHSVTRSYLKGECHDRRAERTFRIDRIIGDLTNCETGEILSPKQWASDNA</sequence>
<dbReference type="InterPro" id="IPR026881">
    <property type="entry name" value="WYL_dom"/>
</dbReference>
<evidence type="ECO:0000313" key="3">
    <source>
        <dbReference type="EMBL" id="QJQ08199.1"/>
    </source>
</evidence>
<feature type="region of interest" description="Disordered" evidence="1">
    <location>
        <begin position="59"/>
        <end position="86"/>
    </location>
</feature>
<gene>
    <name evidence="3" type="ORF">A3L25_001745</name>
</gene>
<protein>
    <recommendedName>
        <fullName evidence="2">WYL domain-containing protein</fullName>
    </recommendedName>
</protein>
<evidence type="ECO:0000256" key="1">
    <source>
        <dbReference type="SAM" id="MobiDB-lite"/>
    </source>
</evidence>
<evidence type="ECO:0000313" key="4">
    <source>
        <dbReference type="Proteomes" id="UP000076857"/>
    </source>
</evidence>
<dbReference type="Pfam" id="PF13280">
    <property type="entry name" value="WYL"/>
    <property type="match status" value="1"/>
</dbReference>
<feature type="domain" description="WYL" evidence="2">
    <location>
        <begin position="98"/>
        <end position="143"/>
    </location>
</feature>
<reference evidence="3 4" key="2">
    <citation type="submission" date="2020-04" db="EMBL/GenBank/DDBJ databases">
        <title>Complete genome sequence of Pseudomonas putida strain JQ581.</title>
        <authorList>
            <person name="Mu Y."/>
        </authorList>
    </citation>
    <scope>NUCLEOTIDE SEQUENCE [LARGE SCALE GENOMIC DNA]</scope>
    <source>
        <strain evidence="3 4">JQ581</strain>
    </source>
</reference>
<dbReference type="RefSeq" id="WP_063424013.1">
    <property type="nucleotide sequence ID" value="NZ_CP050951.1"/>
</dbReference>
<organism evidence="3 4">
    <name type="scientific">Pseudomonas putida</name>
    <name type="common">Arthrobacter siderocapsulatus</name>
    <dbReference type="NCBI Taxonomy" id="303"/>
    <lineage>
        <taxon>Bacteria</taxon>
        <taxon>Pseudomonadati</taxon>
        <taxon>Pseudomonadota</taxon>
        <taxon>Gammaproteobacteria</taxon>
        <taxon>Pseudomonadales</taxon>
        <taxon>Pseudomonadaceae</taxon>
        <taxon>Pseudomonas</taxon>
    </lineage>
</organism>
<dbReference type="AlphaFoldDB" id="A0AAP9MV98"/>
<dbReference type="Proteomes" id="UP000076857">
    <property type="component" value="Chromosome"/>
</dbReference>
<reference evidence="3 4" key="1">
    <citation type="submission" date="2016-04" db="EMBL/GenBank/DDBJ databases">
        <authorList>
            <person name="Qiu J."/>
        </authorList>
    </citation>
    <scope>NUCLEOTIDE SEQUENCE [LARGE SCALE GENOMIC DNA]</scope>
    <source>
        <strain evidence="3 4">JQ581</strain>
    </source>
</reference>
<proteinExistence type="predicted"/>
<dbReference type="EMBL" id="CP050951">
    <property type="protein sequence ID" value="QJQ08199.1"/>
    <property type="molecule type" value="Genomic_DNA"/>
</dbReference>